<dbReference type="PANTHER" id="PTHR38340:SF1">
    <property type="entry name" value="S-LAYER PROTEIN"/>
    <property type="match status" value="1"/>
</dbReference>
<evidence type="ECO:0008006" key="5">
    <source>
        <dbReference type="Google" id="ProtNLM"/>
    </source>
</evidence>
<dbReference type="InterPro" id="IPR018511">
    <property type="entry name" value="Hemolysin-typ_Ca-bd_CS"/>
</dbReference>
<dbReference type="PROSITE" id="PS00330">
    <property type="entry name" value="HEMOLYSIN_CALCIUM"/>
    <property type="match status" value="4"/>
</dbReference>
<proteinExistence type="predicted"/>
<keyword evidence="4" id="KW-1185">Reference proteome</keyword>
<dbReference type="Proteomes" id="UP000717364">
    <property type="component" value="Unassembled WGS sequence"/>
</dbReference>
<dbReference type="InterPro" id="IPR001343">
    <property type="entry name" value="Hemolysn_Ca-bd"/>
</dbReference>
<name>A0A947DG06_9CYAN</name>
<dbReference type="Gene3D" id="2.150.10.10">
    <property type="entry name" value="Serralysin-like metalloprotease, C-terminal"/>
    <property type="match status" value="3"/>
</dbReference>
<dbReference type="AlphaFoldDB" id="A0A947DG06"/>
<dbReference type="PANTHER" id="PTHR38340">
    <property type="entry name" value="S-LAYER PROTEIN"/>
    <property type="match status" value="1"/>
</dbReference>
<protein>
    <recommendedName>
        <fullName evidence="5">Calcium-binding protein</fullName>
    </recommendedName>
</protein>
<reference evidence="3" key="1">
    <citation type="submission" date="2020-11" db="EMBL/GenBank/DDBJ databases">
        <authorList>
            <person name="Konstantinou D."/>
            <person name="Gkelis S."/>
            <person name="Popin R."/>
            <person name="Fewer D."/>
            <person name="Sivonen K."/>
        </authorList>
    </citation>
    <scope>NUCLEOTIDE SEQUENCE</scope>
    <source>
        <strain evidence="3">TAU-MAC 1115</strain>
    </source>
</reference>
<keyword evidence="2" id="KW-0964">Secreted</keyword>
<dbReference type="PRINTS" id="PR00313">
    <property type="entry name" value="CABNDNGRPT"/>
</dbReference>
<dbReference type="RefSeq" id="WP_215609301.1">
    <property type="nucleotide sequence ID" value="NZ_JADOES010000022.1"/>
</dbReference>
<organism evidence="3 4">
    <name type="scientific">Leptothoe spongobia TAU-MAC 1115</name>
    <dbReference type="NCBI Taxonomy" id="1967444"/>
    <lineage>
        <taxon>Bacteria</taxon>
        <taxon>Bacillati</taxon>
        <taxon>Cyanobacteriota</taxon>
        <taxon>Cyanophyceae</taxon>
        <taxon>Nodosilineales</taxon>
        <taxon>Cymatolegaceae</taxon>
        <taxon>Leptothoe</taxon>
        <taxon>Leptothoe spongobia</taxon>
    </lineage>
</organism>
<dbReference type="InterPro" id="IPR011049">
    <property type="entry name" value="Serralysin-like_metalloprot_C"/>
</dbReference>
<accession>A0A947DG06</accession>
<dbReference type="InterPro" id="IPR050557">
    <property type="entry name" value="RTX_toxin/Mannuronan_C5-epim"/>
</dbReference>
<evidence type="ECO:0000313" key="4">
    <source>
        <dbReference type="Proteomes" id="UP000717364"/>
    </source>
</evidence>
<evidence type="ECO:0000256" key="1">
    <source>
        <dbReference type="ARBA" id="ARBA00004613"/>
    </source>
</evidence>
<dbReference type="EMBL" id="JADOES010000022">
    <property type="protein sequence ID" value="MBT9316235.1"/>
    <property type="molecule type" value="Genomic_DNA"/>
</dbReference>
<comment type="subcellular location">
    <subcellularLocation>
        <location evidence="1">Secreted</location>
    </subcellularLocation>
</comment>
<sequence>MVQRRYGLNSNDVITARKSGIWPIRWWEQWRIYGGAGDDRLTGGPKPDRLYGEVDNDILYGGGGNDLLDGGSGIDEMHGGQGDDRYIVDDYRDQVIESSDQGNDRVQSYISYTLPDNIERLDLLDHAYRGTGNNLRNTIVGNPYNNHLDGGQGADYMYGGNGHDTYRVDDPGDVVYEYNSSVEEVDKIYSTVNYSLGNNVENLTLMGTAFSGQGNDLNNSIIGNNFNNALYGRGGHDRLYAWGGNDIIRAGTGSDHLNGGSGNDQLYGGDGNDTLIGGLDNDILVGVGTSSQGNNERDILYSGSNNDQDIFILGAYGSVYYNDNGDIDYAVIRDFDIYNYADEQSIDKIQLAGSRSYYSISNVTVGDFSGSGIYFVGDLISIIEGVSASSLNLSDPNQFAFA</sequence>
<gene>
    <name evidence="3" type="ORF">IXB50_12465</name>
</gene>
<comment type="caution">
    <text evidence="3">The sequence shown here is derived from an EMBL/GenBank/DDBJ whole genome shotgun (WGS) entry which is preliminary data.</text>
</comment>
<dbReference type="SUPFAM" id="SSF51120">
    <property type="entry name" value="beta-Roll"/>
    <property type="match status" value="2"/>
</dbReference>
<dbReference type="GO" id="GO:0005576">
    <property type="term" value="C:extracellular region"/>
    <property type="evidence" value="ECO:0007669"/>
    <property type="project" value="UniProtKB-SubCell"/>
</dbReference>
<evidence type="ECO:0000256" key="2">
    <source>
        <dbReference type="ARBA" id="ARBA00022525"/>
    </source>
</evidence>
<evidence type="ECO:0000313" key="3">
    <source>
        <dbReference type="EMBL" id="MBT9316235.1"/>
    </source>
</evidence>
<dbReference type="GO" id="GO:0005509">
    <property type="term" value="F:calcium ion binding"/>
    <property type="evidence" value="ECO:0007669"/>
    <property type="project" value="InterPro"/>
</dbReference>
<dbReference type="Pfam" id="PF00353">
    <property type="entry name" value="HemolysinCabind"/>
    <property type="match status" value="4"/>
</dbReference>
<reference evidence="3" key="2">
    <citation type="journal article" date="2021" name="Mar. Drugs">
        <title>Genome Reduction and Secondary Metabolism of the Marine Sponge-Associated Cyanobacterium Leptothoe.</title>
        <authorList>
            <person name="Konstantinou D."/>
            <person name="Popin R.V."/>
            <person name="Fewer D.P."/>
            <person name="Sivonen K."/>
            <person name="Gkelis S."/>
        </authorList>
    </citation>
    <scope>NUCLEOTIDE SEQUENCE</scope>
    <source>
        <strain evidence="3">TAU-MAC 1115</strain>
    </source>
</reference>